<dbReference type="EMBL" id="LACI01001399">
    <property type="protein sequence ID" value="KJU84547.1"/>
    <property type="molecule type" value="Genomic_DNA"/>
</dbReference>
<keyword evidence="4" id="KW-1185">Reference proteome</keyword>
<protein>
    <submittedName>
        <fullName evidence="3">Response regulator receiver protein</fullName>
    </submittedName>
</protein>
<dbReference type="InterPro" id="IPR000014">
    <property type="entry name" value="PAS"/>
</dbReference>
<dbReference type="InterPro" id="IPR035965">
    <property type="entry name" value="PAS-like_dom_sf"/>
</dbReference>
<evidence type="ECO:0000313" key="4">
    <source>
        <dbReference type="Proteomes" id="UP000033423"/>
    </source>
</evidence>
<reference evidence="3 4" key="1">
    <citation type="submission" date="2015-02" db="EMBL/GenBank/DDBJ databases">
        <title>Single-cell genomics of uncultivated deep-branching MTB reveals a conserved set of magnetosome genes.</title>
        <authorList>
            <person name="Kolinko S."/>
            <person name="Richter M."/>
            <person name="Glockner F.O."/>
            <person name="Brachmann A."/>
            <person name="Schuler D."/>
        </authorList>
    </citation>
    <scope>NUCLEOTIDE SEQUENCE [LARGE SCALE GENOMIC DNA]</scope>
    <source>
        <strain evidence="3">TM-1</strain>
    </source>
</reference>
<dbReference type="PROSITE" id="PS50110">
    <property type="entry name" value="RESPONSE_REGULATORY"/>
    <property type="match status" value="1"/>
</dbReference>
<dbReference type="InterPro" id="IPR001789">
    <property type="entry name" value="Sig_transdc_resp-reg_receiver"/>
</dbReference>
<gene>
    <name evidence="3" type="ORF">MBAV_003259</name>
</gene>
<dbReference type="CDD" id="cd00130">
    <property type="entry name" value="PAS"/>
    <property type="match status" value="1"/>
</dbReference>
<dbReference type="AlphaFoldDB" id="A0A0F3GRZ8"/>
<proteinExistence type="predicted"/>
<feature type="domain" description="Response regulatory" evidence="2">
    <location>
        <begin position="1"/>
        <end position="49"/>
    </location>
</feature>
<dbReference type="Gene3D" id="3.30.450.20">
    <property type="entry name" value="PAS domain"/>
    <property type="match status" value="1"/>
</dbReference>
<organism evidence="3 4">
    <name type="scientific">Candidatus Magnetobacterium bavaricum</name>
    <dbReference type="NCBI Taxonomy" id="29290"/>
    <lineage>
        <taxon>Bacteria</taxon>
        <taxon>Pseudomonadati</taxon>
        <taxon>Nitrospirota</taxon>
        <taxon>Thermodesulfovibrionia</taxon>
        <taxon>Thermodesulfovibrionales</taxon>
        <taxon>Candidatus Magnetobacteriaceae</taxon>
        <taxon>Candidatus Magnetobacterium</taxon>
    </lineage>
</organism>
<evidence type="ECO:0000259" key="2">
    <source>
        <dbReference type="PROSITE" id="PS50110"/>
    </source>
</evidence>
<evidence type="ECO:0000313" key="3">
    <source>
        <dbReference type="EMBL" id="KJU84547.1"/>
    </source>
</evidence>
<comment type="caution">
    <text evidence="1">Lacks conserved residue(s) required for the propagation of feature annotation.</text>
</comment>
<dbReference type="SUPFAM" id="SSF52172">
    <property type="entry name" value="CheY-like"/>
    <property type="match status" value="1"/>
</dbReference>
<dbReference type="Gene3D" id="3.40.50.2300">
    <property type="match status" value="1"/>
</dbReference>
<dbReference type="SUPFAM" id="SSF55785">
    <property type="entry name" value="PYP-like sensor domain (PAS domain)"/>
    <property type="match status" value="1"/>
</dbReference>
<sequence>IKPQIKKILLTGYSDINAAIDAINKGSVNSYLHKPWDDKNLIDTIEKLVDSYNDDMFADRMLQESKNIKARIEQWKHHVESSDRFLDSCMMSICVLDKAEKIEYINKKGLGILNYTNVTDVKGKDIKEVFIVDDASKKTFQALYEQGVVYNLLQARRSDGTTVQLQASLTFSEGSVSGVFFNMPSGLL</sequence>
<dbReference type="InterPro" id="IPR011006">
    <property type="entry name" value="CheY-like_superfamily"/>
</dbReference>
<feature type="non-terminal residue" evidence="3">
    <location>
        <position position="1"/>
    </location>
</feature>
<dbReference type="Proteomes" id="UP000033423">
    <property type="component" value="Unassembled WGS sequence"/>
</dbReference>
<comment type="caution">
    <text evidence="3">The sequence shown here is derived from an EMBL/GenBank/DDBJ whole genome shotgun (WGS) entry which is preliminary data.</text>
</comment>
<evidence type="ECO:0000256" key="1">
    <source>
        <dbReference type="PROSITE-ProRule" id="PRU00169"/>
    </source>
</evidence>
<name>A0A0F3GRZ8_9BACT</name>
<dbReference type="GO" id="GO:0000160">
    <property type="term" value="P:phosphorelay signal transduction system"/>
    <property type="evidence" value="ECO:0007669"/>
    <property type="project" value="InterPro"/>
</dbReference>
<accession>A0A0F3GRZ8</accession>